<evidence type="ECO:0000313" key="5">
    <source>
        <dbReference type="Proteomes" id="UP000002743"/>
    </source>
</evidence>
<sequence length="251" mass="27658" precursor="true">MKRWLMVVLIGLAGCAEQQAQPYSAGETSARERARVHTELGAGYFAQNQMAIALEEFTEAIRIDGSYAMAYNGLGLVYGALREDAKADSNFKRALQIEPNNSESRNNYGSFLCSRNRIDESIVQFTEAVKNPLYATPGVAYMNAGICALKKKDEKSAEGYLEKALQAQPLLQTAAYQLATIQFNRGQVGIARNTLKNALVNNPGPDTLWLGIRIERILGDRDAEASYALLLRKKYPNSEQTKALLSGQQAQ</sequence>
<dbReference type="Pfam" id="PF13431">
    <property type="entry name" value="TPR_17"/>
    <property type="match status" value="1"/>
</dbReference>
<dbReference type="eggNOG" id="COG3063">
    <property type="taxonomic scope" value="Bacteria"/>
</dbReference>
<dbReference type="PANTHER" id="PTHR44227:SF3">
    <property type="entry name" value="PROTEIN O-MANNOSYL-TRANSFERASE TMTC4"/>
    <property type="match status" value="1"/>
</dbReference>
<dbReference type="InterPro" id="IPR052346">
    <property type="entry name" value="O-mannosyl-transferase_TMTC"/>
</dbReference>
<dbReference type="PROSITE" id="PS51257">
    <property type="entry name" value="PROKAR_LIPOPROTEIN"/>
    <property type="match status" value="1"/>
</dbReference>
<dbReference type="InterPro" id="IPR013360">
    <property type="entry name" value="Pilus_4_PilW"/>
</dbReference>
<dbReference type="Proteomes" id="UP000002743">
    <property type="component" value="Chromosome"/>
</dbReference>
<dbReference type="HOGENOM" id="CLU_003728_7_0_4"/>
<accession>C6XEI8</accession>
<dbReference type="InterPro" id="IPR019734">
    <property type="entry name" value="TPR_rpt"/>
</dbReference>
<reference evidence="4 5" key="2">
    <citation type="journal article" date="2011" name="J. Bacteriol.">
        <title>Genomes of three methylotrophs from a single niche uncover genetic and metabolic divergence of Methylophilaceae.</title>
        <authorList>
            <person name="Lapidus A."/>
            <person name="Clum A."/>
            <person name="Labutti K."/>
            <person name="Kaluzhnaya M.G."/>
            <person name="Lim S."/>
            <person name="Beck D.A."/>
            <person name="Glavina Del Rio T."/>
            <person name="Nolan M."/>
            <person name="Mavromatis K."/>
            <person name="Huntemann M."/>
            <person name="Lucas S."/>
            <person name="Lidstrom M.E."/>
            <person name="Ivanova N."/>
            <person name="Chistoserdova L."/>
        </authorList>
    </citation>
    <scope>NUCLEOTIDE SEQUENCE [LARGE SCALE GENOMIC DNA]</scope>
    <source>
        <strain evidence="4 5">SIP3-4</strain>
    </source>
</reference>
<dbReference type="RefSeq" id="WP_015830368.1">
    <property type="nucleotide sequence ID" value="NC_012969.1"/>
</dbReference>
<dbReference type="Pfam" id="PF13181">
    <property type="entry name" value="TPR_8"/>
    <property type="match status" value="1"/>
</dbReference>
<keyword evidence="2 3" id="KW-0802">TPR repeat</keyword>
<dbReference type="AlphaFoldDB" id="C6XEI8"/>
<dbReference type="InterPro" id="IPR011990">
    <property type="entry name" value="TPR-like_helical_dom_sf"/>
</dbReference>
<evidence type="ECO:0000256" key="2">
    <source>
        <dbReference type="ARBA" id="ARBA00022803"/>
    </source>
</evidence>
<dbReference type="PANTHER" id="PTHR44227">
    <property type="match status" value="1"/>
</dbReference>
<proteinExistence type="predicted"/>
<feature type="repeat" description="TPR" evidence="3">
    <location>
        <begin position="34"/>
        <end position="67"/>
    </location>
</feature>
<dbReference type="NCBIfam" id="TIGR02521">
    <property type="entry name" value="type_IV_pilW"/>
    <property type="match status" value="1"/>
</dbReference>
<evidence type="ECO:0000256" key="3">
    <source>
        <dbReference type="PROSITE-ProRule" id="PRU00339"/>
    </source>
</evidence>
<evidence type="ECO:0000256" key="1">
    <source>
        <dbReference type="ARBA" id="ARBA00022737"/>
    </source>
</evidence>
<evidence type="ECO:0000313" key="4">
    <source>
        <dbReference type="EMBL" id="ACT50963.1"/>
    </source>
</evidence>
<name>C6XEI8_METGS</name>
<protein>
    <submittedName>
        <fullName evidence="4">Type IV pilus biogenesis/stability protein PilW</fullName>
    </submittedName>
</protein>
<organism evidence="4 5">
    <name type="scientific">Methylovorus glucosotrophus (strain SIP3-4)</name>
    <dbReference type="NCBI Taxonomy" id="582744"/>
    <lineage>
        <taxon>Bacteria</taxon>
        <taxon>Pseudomonadati</taxon>
        <taxon>Pseudomonadota</taxon>
        <taxon>Betaproteobacteria</taxon>
        <taxon>Nitrosomonadales</taxon>
        <taxon>Methylophilaceae</taxon>
        <taxon>Methylovorus</taxon>
    </lineage>
</organism>
<dbReference type="STRING" id="582744.Msip34_1718"/>
<dbReference type="SMART" id="SM00028">
    <property type="entry name" value="TPR"/>
    <property type="match status" value="3"/>
</dbReference>
<dbReference type="KEGG" id="mei:Msip34_1718"/>
<dbReference type="SUPFAM" id="SSF48452">
    <property type="entry name" value="TPR-like"/>
    <property type="match status" value="1"/>
</dbReference>
<reference evidence="5" key="1">
    <citation type="submission" date="2009-07" db="EMBL/GenBank/DDBJ databases">
        <title>Complete sequence of chromosome of Methylovorus sp. SIP3-4.</title>
        <authorList>
            <person name="Lucas S."/>
            <person name="Copeland A."/>
            <person name="Lapidus A."/>
            <person name="Glavina del Rio T."/>
            <person name="Tice H."/>
            <person name="Bruce D."/>
            <person name="Goodwin L."/>
            <person name="Pitluck S."/>
            <person name="Clum A."/>
            <person name="Larimer F."/>
            <person name="Land M."/>
            <person name="Hauser L."/>
            <person name="Kyrpides N."/>
            <person name="Mikhailova N."/>
            <person name="Kayluzhnaya M."/>
            <person name="Chistoserdova L."/>
        </authorList>
    </citation>
    <scope>NUCLEOTIDE SEQUENCE [LARGE SCALE GENOMIC DNA]</scope>
    <source>
        <strain evidence="5">SIP3-4</strain>
    </source>
</reference>
<keyword evidence="5" id="KW-1185">Reference proteome</keyword>
<dbReference type="Gene3D" id="1.25.40.10">
    <property type="entry name" value="Tetratricopeptide repeat domain"/>
    <property type="match status" value="1"/>
</dbReference>
<dbReference type="EMBL" id="CP001674">
    <property type="protein sequence ID" value="ACT50963.1"/>
    <property type="molecule type" value="Genomic_DNA"/>
</dbReference>
<gene>
    <name evidence="4" type="ordered locus">Msip34_1718</name>
</gene>
<dbReference type="PROSITE" id="PS50005">
    <property type="entry name" value="TPR"/>
    <property type="match status" value="2"/>
</dbReference>
<keyword evidence="1" id="KW-0677">Repeat</keyword>
<feature type="repeat" description="TPR" evidence="3">
    <location>
        <begin position="68"/>
        <end position="101"/>
    </location>
</feature>